<feature type="domain" description="HTH tetR-type" evidence="4">
    <location>
        <begin position="22"/>
        <end position="82"/>
    </location>
</feature>
<dbReference type="PRINTS" id="PR00455">
    <property type="entry name" value="HTHTETR"/>
</dbReference>
<reference evidence="6" key="1">
    <citation type="journal article" date="2019" name="Int. J. Syst. Evol. Microbiol.">
        <title>The Global Catalogue of Microorganisms (GCM) 10K type strain sequencing project: providing services to taxonomists for standard genome sequencing and annotation.</title>
        <authorList>
            <consortium name="The Broad Institute Genomics Platform"/>
            <consortium name="The Broad Institute Genome Sequencing Center for Infectious Disease"/>
            <person name="Wu L."/>
            <person name="Ma J."/>
        </authorList>
    </citation>
    <scope>NUCLEOTIDE SEQUENCE [LARGE SCALE GENOMIC DNA]</scope>
    <source>
        <strain evidence="6">CCM 4481</strain>
    </source>
</reference>
<gene>
    <name evidence="5" type="ORF">ACFO5W_15585</name>
</gene>
<sequence length="225" mass="25267">MPSETIQSARRPGRPAKQAASKDQRERLLDIALELFARQGVADTTLSAIARKAGMTPAMAHYYFKTREQLFDVLIDERIMPARTDIEAIFKEHAADPMRALTLFVERLVATHVRLPWFGALWIREMISDNDIFKQHMRKRFGAEQQAAKFDAVRRWQREGKLNPQIEPALLFVSLLGLTTLPMVAVRRWQGDPLVAHIDAQVIARHAVALLTQGVGPGLAGAQGI</sequence>
<dbReference type="Proteomes" id="UP001595961">
    <property type="component" value="Unassembled WGS sequence"/>
</dbReference>
<proteinExistence type="predicted"/>
<evidence type="ECO:0000313" key="6">
    <source>
        <dbReference type="Proteomes" id="UP001595961"/>
    </source>
</evidence>
<dbReference type="Pfam" id="PF00440">
    <property type="entry name" value="TetR_N"/>
    <property type="match status" value="1"/>
</dbReference>
<evidence type="ECO:0000259" key="4">
    <source>
        <dbReference type="PROSITE" id="PS50977"/>
    </source>
</evidence>
<feature type="region of interest" description="Disordered" evidence="3">
    <location>
        <begin position="1"/>
        <end position="23"/>
    </location>
</feature>
<evidence type="ECO:0000256" key="3">
    <source>
        <dbReference type="SAM" id="MobiDB-lite"/>
    </source>
</evidence>
<dbReference type="PANTHER" id="PTHR30055">
    <property type="entry name" value="HTH-TYPE TRANSCRIPTIONAL REGULATOR RUTR"/>
    <property type="match status" value="1"/>
</dbReference>
<dbReference type="RefSeq" id="WP_266148604.1">
    <property type="nucleotide sequence ID" value="NZ_CP064028.1"/>
</dbReference>
<dbReference type="Gene3D" id="1.10.357.10">
    <property type="entry name" value="Tetracycline Repressor, domain 2"/>
    <property type="match status" value="1"/>
</dbReference>
<dbReference type="SUPFAM" id="SSF46689">
    <property type="entry name" value="Homeodomain-like"/>
    <property type="match status" value="1"/>
</dbReference>
<evidence type="ECO:0000256" key="2">
    <source>
        <dbReference type="PROSITE-ProRule" id="PRU00335"/>
    </source>
</evidence>
<keyword evidence="1 2" id="KW-0238">DNA-binding</keyword>
<organism evidence="5 6">
    <name type="scientific">Dyella halodurans</name>
    <dbReference type="NCBI Taxonomy" id="1920171"/>
    <lineage>
        <taxon>Bacteria</taxon>
        <taxon>Pseudomonadati</taxon>
        <taxon>Pseudomonadota</taxon>
        <taxon>Gammaproteobacteria</taxon>
        <taxon>Lysobacterales</taxon>
        <taxon>Rhodanobacteraceae</taxon>
        <taxon>Dyella</taxon>
    </lineage>
</organism>
<evidence type="ECO:0000256" key="1">
    <source>
        <dbReference type="ARBA" id="ARBA00023125"/>
    </source>
</evidence>
<protein>
    <submittedName>
        <fullName evidence="5">TetR/AcrR family transcriptional regulator</fullName>
    </submittedName>
</protein>
<accession>A0ABV9C6H2</accession>
<name>A0ABV9C6H2_9GAMM</name>
<dbReference type="EMBL" id="JBHSGA010000018">
    <property type="protein sequence ID" value="MFC4528064.1"/>
    <property type="molecule type" value="Genomic_DNA"/>
</dbReference>
<dbReference type="InterPro" id="IPR001647">
    <property type="entry name" value="HTH_TetR"/>
</dbReference>
<feature type="DNA-binding region" description="H-T-H motif" evidence="2">
    <location>
        <begin position="45"/>
        <end position="64"/>
    </location>
</feature>
<dbReference type="PANTHER" id="PTHR30055:SF235">
    <property type="entry name" value="TRANSCRIPTIONAL REGULATORY PROTEIN"/>
    <property type="match status" value="1"/>
</dbReference>
<comment type="caution">
    <text evidence="5">The sequence shown here is derived from an EMBL/GenBank/DDBJ whole genome shotgun (WGS) entry which is preliminary data.</text>
</comment>
<dbReference type="InterPro" id="IPR036271">
    <property type="entry name" value="Tet_transcr_reg_TetR-rel_C_sf"/>
</dbReference>
<evidence type="ECO:0000313" key="5">
    <source>
        <dbReference type="EMBL" id="MFC4528064.1"/>
    </source>
</evidence>
<keyword evidence="6" id="KW-1185">Reference proteome</keyword>
<dbReference type="InterPro" id="IPR050109">
    <property type="entry name" value="HTH-type_TetR-like_transc_reg"/>
</dbReference>
<dbReference type="PROSITE" id="PS50977">
    <property type="entry name" value="HTH_TETR_2"/>
    <property type="match status" value="1"/>
</dbReference>
<dbReference type="InterPro" id="IPR009057">
    <property type="entry name" value="Homeodomain-like_sf"/>
</dbReference>
<dbReference type="SUPFAM" id="SSF48498">
    <property type="entry name" value="Tetracyclin repressor-like, C-terminal domain"/>
    <property type="match status" value="1"/>
</dbReference>